<evidence type="ECO:0000313" key="2">
    <source>
        <dbReference type="Proteomes" id="UP000076927"/>
    </source>
</evidence>
<dbReference type="STRING" id="1178515.SY83_03610"/>
<protein>
    <submittedName>
        <fullName evidence="1">Uncharacterized protein</fullName>
    </submittedName>
</protein>
<dbReference type="EMBL" id="CP011388">
    <property type="protein sequence ID" value="ANE45546.1"/>
    <property type="molecule type" value="Genomic_DNA"/>
</dbReference>
<proteinExistence type="predicted"/>
<dbReference type="PATRIC" id="fig|1178515.4.peg.714"/>
<dbReference type="RefSeq" id="WP_068604327.1">
    <property type="nucleotide sequence ID" value="NZ_CP011388.1"/>
</dbReference>
<dbReference type="Proteomes" id="UP000076927">
    <property type="component" value="Chromosome"/>
</dbReference>
<name>A0A172TF35_9BACL</name>
<reference evidence="1 2" key="1">
    <citation type="submission" date="2015-01" db="EMBL/GenBank/DDBJ databases">
        <title>Paenibacillus swuensis/DY6/whole genome sequencing.</title>
        <authorList>
            <person name="Kim M.K."/>
            <person name="Srinivasan S."/>
            <person name="Lee J.-J."/>
        </authorList>
    </citation>
    <scope>NUCLEOTIDE SEQUENCE [LARGE SCALE GENOMIC DNA]</scope>
    <source>
        <strain evidence="1 2">DY6</strain>
    </source>
</reference>
<gene>
    <name evidence="1" type="ORF">SY83_03610</name>
</gene>
<dbReference type="KEGG" id="pswu:SY83_03610"/>
<sequence>MKKKLLIKHVTGRMLFNTLSAGVSFDVEMAVEGWIFTVQQVPADVADLVRGYKDELNLFYMEEENGVQYNKCWYYGRRTPDVRYDKADQVLTIGVDSRKAYTNEKV</sequence>
<organism evidence="1 2">
    <name type="scientific">Paenibacillus swuensis</name>
    <dbReference type="NCBI Taxonomy" id="1178515"/>
    <lineage>
        <taxon>Bacteria</taxon>
        <taxon>Bacillati</taxon>
        <taxon>Bacillota</taxon>
        <taxon>Bacilli</taxon>
        <taxon>Bacillales</taxon>
        <taxon>Paenibacillaceae</taxon>
        <taxon>Paenibacillus</taxon>
    </lineage>
</organism>
<dbReference type="OrthoDB" id="2627867at2"/>
<accession>A0A172TF35</accession>
<dbReference type="AlphaFoldDB" id="A0A172TF35"/>
<keyword evidence="2" id="KW-1185">Reference proteome</keyword>
<evidence type="ECO:0000313" key="1">
    <source>
        <dbReference type="EMBL" id="ANE45546.1"/>
    </source>
</evidence>